<keyword evidence="8" id="KW-0597">Phosphoprotein</keyword>
<dbReference type="EC" id="7.2.2.14" evidence="4"/>
<dbReference type="GO" id="GO:0016887">
    <property type="term" value="F:ATP hydrolysis activity"/>
    <property type="evidence" value="ECO:0007669"/>
    <property type="project" value="InterPro"/>
</dbReference>
<dbReference type="GO" id="GO:0005886">
    <property type="term" value="C:plasma membrane"/>
    <property type="evidence" value="ECO:0007669"/>
    <property type="project" value="UniProtKB-SubCell"/>
</dbReference>
<protein>
    <recommendedName>
        <fullName evidence="5">Magnesium-transporting ATPase, P-type 1</fullName>
        <ecNumber evidence="4">7.2.2.14</ecNumber>
    </recommendedName>
    <alternativeName>
        <fullName evidence="16">Mg(2+) transport ATPase, P-type 1</fullName>
    </alternativeName>
</protein>
<dbReference type="SFLD" id="SFLDF00027">
    <property type="entry name" value="p-type_atpase"/>
    <property type="match status" value="1"/>
</dbReference>
<dbReference type="InterPro" id="IPR023299">
    <property type="entry name" value="ATPase_P-typ_cyto_dom_N"/>
</dbReference>
<feature type="transmembrane region" description="Helical" evidence="19">
    <location>
        <begin position="843"/>
        <end position="861"/>
    </location>
</feature>
<evidence type="ECO:0000313" key="22">
    <source>
        <dbReference type="Proteomes" id="UP000295627"/>
    </source>
</evidence>
<evidence type="ECO:0000256" key="18">
    <source>
        <dbReference type="ARBA" id="ARBA00049360"/>
    </source>
</evidence>
<dbReference type="Proteomes" id="UP000295627">
    <property type="component" value="Unassembled WGS sequence"/>
</dbReference>
<dbReference type="SFLD" id="SFLDS00003">
    <property type="entry name" value="Haloacid_Dehalogenase"/>
    <property type="match status" value="1"/>
</dbReference>
<dbReference type="Pfam" id="PF13246">
    <property type="entry name" value="Cation_ATPase"/>
    <property type="match status" value="1"/>
</dbReference>
<dbReference type="PANTHER" id="PTHR42861">
    <property type="entry name" value="CALCIUM-TRANSPORTING ATPASE"/>
    <property type="match status" value="1"/>
</dbReference>
<comment type="caution">
    <text evidence="21">The sequence shown here is derived from an EMBL/GenBank/DDBJ whole genome shotgun (WGS) entry which is preliminary data.</text>
</comment>
<dbReference type="InterPro" id="IPR004014">
    <property type="entry name" value="ATPase_P-typ_cation-transptr_N"/>
</dbReference>
<feature type="transmembrane region" description="Helical" evidence="19">
    <location>
        <begin position="808"/>
        <end position="831"/>
    </location>
</feature>
<dbReference type="InterPro" id="IPR008250">
    <property type="entry name" value="ATPase_P-typ_transduc_dom_A_sf"/>
</dbReference>
<dbReference type="Gene3D" id="3.40.1110.10">
    <property type="entry name" value="Calcium-transporting ATPase, cytoplasmic domain N"/>
    <property type="match status" value="1"/>
</dbReference>
<dbReference type="SUPFAM" id="SSF81665">
    <property type="entry name" value="Calcium ATPase, transmembrane domain M"/>
    <property type="match status" value="1"/>
</dbReference>
<feature type="transmembrane region" description="Helical" evidence="19">
    <location>
        <begin position="93"/>
        <end position="110"/>
    </location>
</feature>
<evidence type="ECO:0000256" key="17">
    <source>
        <dbReference type="ARBA" id="ARBA00047295"/>
    </source>
</evidence>
<comment type="catalytic activity">
    <reaction evidence="18">
        <text>ATP + H2O = ADP + phosphate + H(+)</text>
        <dbReference type="Rhea" id="RHEA:13065"/>
        <dbReference type="ChEBI" id="CHEBI:15377"/>
        <dbReference type="ChEBI" id="CHEBI:15378"/>
        <dbReference type="ChEBI" id="CHEBI:30616"/>
        <dbReference type="ChEBI" id="CHEBI:43474"/>
        <dbReference type="ChEBI" id="CHEBI:456216"/>
    </reaction>
</comment>
<sequence>MRDEAPMISDGCERLRELSAAPLPTVFDQVCGSPRGLTEAEAADRLHRFGPNSQTPARDDGFMTGVRTCLRSPFLALLAGLCLVFVLVGDRKAAVTVAVMIALAVALRLWQRTRSMRAIRGVRELVTATATVRRRADEDAPSVARDIPVAALVPGDVVVLGPGDVVAADLRIASATDLVIDQSAMTGESLPVYKDATATQRRARGLVAVVDSVNLCLSGTTVVAGAATGIVVATGSRTYCGALARHAVDPRSESSFDHGVRAVSWTLIRFMLVLVPIVFAVNGLVSGAWGQAAMFAVAVAVGLTPEMLPVIVTSNLARGAVLLARERVVIRRLNAIQDLGAMDVLCIDKTGTLTEDRVVYAHSVDVTGHVDDTASELAYLAMHFQDGPHSRLDQAIAQWADEEQMPVIAEAAYTGVAEIAPEQSRRKQTVVVSRLHGEHMLLCKGDPDEVLPCCTRARVGDEVVGFHDELKSEARDLICAYRKRGMQVMAVAAKSRAAHSGRYHKTDENGLVLVGFVGFVDPVRDSASCAVTSLSQHGVRVKILTGDDGHVAQQVATQVGVTSDRVLRGKQIDKLADSRLQALAMRTAVFAELTPGHKARIVAALRDAGCAVGFLGDGVNDVAALRIADASIAPDTATGAAKQAADLILLDKDLAVIARAVIEGRRTLANTMKYIKITASSNFGNVLSVMAASMLLPFLPMLPSQLMMQNLLYDIAQLALPWDRVDPQYLRHPRRWQSTGMVPFMLIFGALSSVFDLATFAVLWWACGGSDSPSVFQTGWFIEGLLTQLAVVLALRSRALPWRGPRPAPVVVLGAVAVGVAGVLLPFGPLAEPLQMTAPPLGYLLWLVVVTSAYVAAAYAMKRWYQRWYLRRRVTNRCPRESCW</sequence>
<dbReference type="EMBL" id="RXLR01000015">
    <property type="protein sequence ID" value="TDH21036.1"/>
    <property type="molecule type" value="Genomic_DNA"/>
</dbReference>
<keyword evidence="21" id="KW-0378">Hydrolase</keyword>
<evidence type="ECO:0000256" key="10">
    <source>
        <dbReference type="ARBA" id="ARBA00022741"/>
    </source>
</evidence>
<keyword evidence="10" id="KW-0547">Nucleotide-binding</keyword>
<dbReference type="NCBIfam" id="TIGR01524">
    <property type="entry name" value="ATPase-IIIB_Mg"/>
    <property type="match status" value="1"/>
</dbReference>
<accession>A0A4R5PB25</accession>
<evidence type="ECO:0000256" key="4">
    <source>
        <dbReference type="ARBA" id="ARBA00012786"/>
    </source>
</evidence>
<dbReference type="Pfam" id="PF00122">
    <property type="entry name" value="E1-E2_ATPase"/>
    <property type="match status" value="1"/>
</dbReference>
<dbReference type="GO" id="GO:0005524">
    <property type="term" value="F:ATP binding"/>
    <property type="evidence" value="ECO:0007669"/>
    <property type="project" value="UniProtKB-KW"/>
</dbReference>
<evidence type="ECO:0000256" key="6">
    <source>
        <dbReference type="ARBA" id="ARBA00022475"/>
    </source>
</evidence>
<dbReference type="InterPro" id="IPR018303">
    <property type="entry name" value="ATPase_P-typ_P_site"/>
</dbReference>
<evidence type="ECO:0000259" key="20">
    <source>
        <dbReference type="SMART" id="SM00831"/>
    </source>
</evidence>
<dbReference type="SUPFAM" id="SSF56784">
    <property type="entry name" value="HAD-like"/>
    <property type="match status" value="1"/>
</dbReference>
<evidence type="ECO:0000256" key="13">
    <source>
        <dbReference type="ARBA" id="ARBA00022967"/>
    </source>
</evidence>
<dbReference type="PRINTS" id="PR01836">
    <property type="entry name" value="MGATPASE"/>
</dbReference>
<keyword evidence="14 19" id="KW-1133">Transmembrane helix</keyword>
<comment type="function">
    <text evidence="1">Mediates magnesium influx to the cytosol.</text>
</comment>
<feature type="transmembrane region" description="Helical" evidence="19">
    <location>
        <begin position="68"/>
        <end position="87"/>
    </location>
</feature>
<feature type="transmembrane region" description="Helical" evidence="19">
    <location>
        <begin position="682"/>
        <end position="700"/>
    </location>
</feature>
<keyword evidence="12" id="KW-0460">Magnesium</keyword>
<evidence type="ECO:0000256" key="12">
    <source>
        <dbReference type="ARBA" id="ARBA00022842"/>
    </source>
</evidence>
<evidence type="ECO:0000256" key="1">
    <source>
        <dbReference type="ARBA" id="ARBA00003954"/>
    </source>
</evidence>
<dbReference type="NCBIfam" id="TIGR01494">
    <property type="entry name" value="ATPase_P-type"/>
    <property type="match status" value="1"/>
</dbReference>
<keyword evidence="7" id="KW-0997">Cell inner membrane</keyword>
<dbReference type="InterPro" id="IPR036412">
    <property type="entry name" value="HAD-like_sf"/>
</dbReference>
<dbReference type="SUPFAM" id="SSF81653">
    <property type="entry name" value="Calcium ATPase, transduction domain A"/>
    <property type="match status" value="1"/>
</dbReference>
<feature type="transmembrane region" description="Helical" evidence="19">
    <location>
        <begin position="744"/>
        <end position="766"/>
    </location>
</feature>
<dbReference type="InterPro" id="IPR001757">
    <property type="entry name" value="P_typ_ATPase"/>
</dbReference>
<evidence type="ECO:0000256" key="3">
    <source>
        <dbReference type="ARBA" id="ARBA00008746"/>
    </source>
</evidence>
<evidence type="ECO:0000256" key="14">
    <source>
        <dbReference type="ARBA" id="ARBA00022989"/>
    </source>
</evidence>
<evidence type="ECO:0000256" key="11">
    <source>
        <dbReference type="ARBA" id="ARBA00022840"/>
    </source>
</evidence>
<dbReference type="InterPro" id="IPR023214">
    <property type="entry name" value="HAD_sf"/>
</dbReference>
<keyword evidence="11" id="KW-0067">ATP-binding</keyword>
<comment type="subcellular location">
    <subcellularLocation>
        <location evidence="2">Cell inner membrane</location>
        <topology evidence="2">Multi-pass membrane protein</topology>
    </subcellularLocation>
</comment>
<evidence type="ECO:0000256" key="16">
    <source>
        <dbReference type="ARBA" id="ARBA00029806"/>
    </source>
</evidence>
<dbReference type="Pfam" id="PF00690">
    <property type="entry name" value="Cation_ATPase_N"/>
    <property type="match status" value="1"/>
</dbReference>
<organism evidence="21 22">
    <name type="scientific">Mycobacteroides franklinii</name>
    <dbReference type="NCBI Taxonomy" id="948102"/>
    <lineage>
        <taxon>Bacteria</taxon>
        <taxon>Bacillati</taxon>
        <taxon>Actinomycetota</taxon>
        <taxon>Actinomycetes</taxon>
        <taxon>Mycobacteriales</taxon>
        <taxon>Mycobacteriaceae</taxon>
        <taxon>Mycobacteroides</taxon>
    </lineage>
</organism>
<evidence type="ECO:0000256" key="15">
    <source>
        <dbReference type="ARBA" id="ARBA00023136"/>
    </source>
</evidence>
<dbReference type="Gene3D" id="1.20.1110.10">
    <property type="entry name" value="Calcium-transporting ATPase, transmembrane domain"/>
    <property type="match status" value="1"/>
</dbReference>
<evidence type="ECO:0000256" key="7">
    <source>
        <dbReference type="ARBA" id="ARBA00022519"/>
    </source>
</evidence>
<dbReference type="Pfam" id="PF00689">
    <property type="entry name" value="Cation_ATPase_C"/>
    <property type="match status" value="1"/>
</dbReference>
<dbReference type="SFLD" id="SFLDG00002">
    <property type="entry name" value="C1.7:_P-type_atpase_like"/>
    <property type="match status" value="1"/>
</dbReference>
<comment type="catalytic activity">
    <reaction evidence="17">
        <text>Mg(2+)(out) + ATP + H2O = Mg(2+)(in) + ADP + phosphate + H(+)</text>
        <dbReference type="Rhea" id="RHEA:10260"/>
        <dbReference type="ChEBI" id="CHEBI:15377"/>
        <dbReference type="ChEBI" id="CHEBI:15378"/>
        <dbReference type="ChEBI" id="CHEBI:18420"/>
        <dbReference type="ChEBI" id="CHEBI:30616"/>
        <dbReference type="ChEBI" id="CHEBI:43474"/>
        <dbReference type="ChEBI" id="CHEBI:456216"/>
        <dbReference type="EC" id="7.2.2.14"/>
    </reaction>
</comment>
<dbReference type="SMART" id="SM00831">
    <property type="entry name" value="Cation_ATPase_N"/>
    <property type="match status" value="1"/>
</dbReference>
<dbReference type="InterPro" id="IPR044492">
    <property type="entry name" value="P_typ_ATPase_HD_dom"/>
</dbReference>
<dbReference type="InterPro" id="IPR006068">
    <property type="entry name" value="ATPase_P-typ_cation-transptr_C"/>
</dbReference>
<keyword evidence="9 19" id="KW-0812">Transmembrane</keyword>
<evidence type="ECO:0000313" key="21">
    <source>
        <dbReference type="EMBL" id="TDH21036.1"/>
    </source>
</evidence>
<reference evidence="21 22" key="1">
    <citation type="journal article" date="2019" name="Sci. Rep.">
        <title>Extended insight into the Mycobacterium chelonae-abscessus complex through whole genome sequencing of Mycobacterium salmoniphilum outbreak and Mycobacterium salmoniphilum-like strains.</title>
        <authorList>
            <person name="Behra P.R.K."/>
            <person name="Das S."/>
            <person name="Pettersson B.M.F."/>
            <person name="Shirreff L."/>
            <person name="DuCote T."/>
            <person name="Jacobsson K.G."/>
            <person name="Ennis D.G."/>
            <person name="Kirsebom L.A."/>
        </authorList>
    </citation>
    <scope>NUCLEOTIDE SEQUENCE [LARGE SCALE GENOMIC DNA]</scope>
    <source>
        <strain evidence="21 22">DSM 45524</strain>
    </source>
</reference>
<keyword evidence="15 19" id="KW-0472">Membrane</keyword>
<feature type="transmembrane region" description="Helical" evidence="19">
    <location>
        <begin position="778"/>
        <end position="796"/>
    </location>
</feature>
<proteinExistence type="inferred from homology"/>
<evidence type="ECO:0000256" key="9">
    <source>
        <dbReference type="ARBA" id="ARBA00022692"/>
    </source>
</evidence>
<dbReference type="InterPro" id="IPR023298">
    <property type="entry name" value="ATPase_P-typ_TM_dom_sf"/>
</dbReference>
<dbReference type="GO" id="GO:0015444">
    <property type="term" value="F:P-type magnesium transporter activity"/>
    <property type="evidence" value="ECO:0007669"/>
    <property type="project" value="UniProtKB-EC"/>
</dbReference>
<dbReference type="Gene3D" id="2.70.150.10">
    <property type="entry name" value="Calcium-transporting ATPase, cytoplasmic transduction domain A"/>
    <property type="match status" value="1"/>
</dbReference>
<dbReference type="AlphaFoldDB" id="A0A4R5PB25"/>
<dbReference type="PROSITE" id="PS00154">
    <property type="entry name" value="ATPASE_E1_E2"/>
    <property type="match status" value="1"/>
</dbReference>
<feature type="transmembrane region" description="Helical" evidence="19">
    <location>
        <begin position="295"/>
        <end position="317"/>
    </location>
</feature>
<dbReference type="InterPro" id="IPR059000">
    <property type="entry name" value="ATPase_P-type_domA"/>
</dbReference>
<evidence type="ECO:0000256" key="5">
    <source>
        <dbReference type="ARBA" id="ARBA00013555"/>
    </source>
</evidence>
<name>A0A4R5PB25_9MYCO</name>
<dbReference type="Gene3D" id="3.40.50.1000">
    <property type="entry name" value="HAD superfamily/HAD-like"/>
    <property type="match status" value="1"/>
</dbReference>
<gene>
    <name evidence="21" type="primary">mgtA</name>
    <name evidence="21" type="ORF">EJ571_13790</name>
</gene>
<comment type="similarity">
    <text evidence="3">Belongs to the cation transport ATPase (P-type) (TC 3.A.3) family. Type IIIB subfamily.</text>
</comment>
<evidence type="ECO:0000256" key="8">
    <source>
        <dbReference type="ARBA" id="ARBA00022553"/>
    </source>
</evidence>
<evidence type="ECO:0000256" key="2">
    <source>
        <dbReference type="ARBA" id="ARBA00004429"/>
    </source>
</evidence>
<evidence type="ECO:0000256" key="19">
    <source>
        <dbReference type="SAM" id="Phobius"/>
    </source>
</evidence>
<feature type="domain" description="Cation-transporting P-type ATPase N-terminal" evidence="20">
    <location>
        <begin position="17"/>
        <end position="90"/>
    </location>
</feature>
<dbReference type="RefSeq" id="WP_078335037.1">
    <property type="nucleotide sequence ID" value="NZ_MAFQ01000009.1"/>
</dbReference>
<dbReference type="InterPro" id="IPR006415">
    <property type="entry name" value="P-type_ATPase_IIIB"/>
</dbReference>
<feature type="transmembrane region" description="Helical" evidence="19">
    <location>
        <begin position="270"/>
        <end position="289"/>
    </location>
</feature>
<keyword evidence="13" id="KW-1278">Translocase</keyword>
<keyword evidence="6" id="KW-1003">Cell membrane</keyword>